<comment type="similarity">
    <text evidence="5">Belongs to the TatC family.</text>
</comment>
<comment type="subcellular location">
    <subcellularLocation>
        <location evidence="5">Cell membrane</location>
        <topology evidence="5">Multi-pass membrane protein</topology>
    </subcellularLocation>
    <subcellularLocation>
        <location evidence="1">Membrane</location>
        <topology evidence="1">Multi-pass membrane protein</topology>
    </subcellularLocation>
</comment>
<comment type="function">
    <text evidence="5">Part of the twin-arginine translocation (Tat) system that transports large folded proteins containing a characteristic twin-arginine motif in their signal peptide across membranes.</text>
</comment>
<keyword evidence="5" id="KW-0653">Protein transport</keyword>
<dbReference type="Proteomes" id="UP000464178">
    <property type="component" value="Chromosome"/>
</dbReference>
<dbReference type="Pfam" id="PF00902">
    <property type="entry name" value="TatC"/>
    <property type="match status" value="1"/>
</dbReference>
<dbReference type="EMBL" id="LR593886">
    <property type="protein sequence ID" value="VTR94304.1"/>
    <property type="molecule type" value="Genomic_DNA"/>
</dbReference>
<reference evidence="6 7" key="1">
    <citation type="submission" date="2019-05" db="EMBL/GenBank/DDBJ databases">
        <authorList>
            <consortium name="Science for Life Laboratories"/>
        </authorList>
    </citation>
    <scope>NUCLEOTIDE SEQUENCE [LARGE SCALE GENOMIC DNA]</scope>
    <source>
        <strain evidence="6">Soil9</strain>
    </source>
</reference>
<keyword evidence="4 5" id="KW-0472">Membrane</keyword>
<evidence type="ECO:0000256" key="1">
    <source>
        <dbReference type="ARBA" id="ARBA00004141"/>
    </source>
</evidence>
<dbReference type="GO" id="GO:0009977">
    <property type="term" value="F:proton motive force dependent protein transmembrane transporter activity"/>
    <property type="evidence" value="ECO:0007669"/>
    <property type="project" value="TreeGrafter"/>
</dbReference>
<name>A0A6P2D2J1_9BACT</name>
<sequence>MPTKAIQTLAKKYDEYPDDMFKDTRMSLGEHIEELRYRMLNALKWLLFFLVIGFVLDFVGKSVGNDNIGIGMPMLDVITEPVKQQTRDFYFRAAKKSADEKLAQLTDSTPEEITRVRQKLEENEYNLSALTAEERRKLLGAPEEMPVFIPVKALTPAFGAPKADAPEELPVRLKVYPAHISNLSSKGEGLMESKKYLTTLSAQESMVVYFKVSLLCGVVIACPFILYQFWAFVGAGLYPHEKRYAYLFFGPSVFLFIAGVLLCQFVVLPGAVKALLKFNEILGFDPDIRLNEWLSLAIILPLVFGVSFQTPLVMVFLNRIGIFTAEDYLTKWRYACIIIAFFAAVITPTPDVITMLYLFVPMFGLYMVGILICHQFPGFDPSEDTDSEAADEVAV</sequence>
<feature type="transmembrane region" description="Helical" evidence="5">
    <location>
        <begin position="244"/>
        <end position="267"/>
    </location>
</feature>
<evidence type="ECO:0000313" key="7">
    <source>
        <dbReference type="Proteomes" id="UP000464178"/>
    </source>
</evidence>
<dbReference type="GO" id="GO:0043953">
    <property type="term" value="P:protein transport by the Tat complex"/>
    <property type="evidence" value="ECO:0007669"/>
    <property type="project" value="UniProtKB-UniRule"/>
</dbReference>
<evidence type="ECO:0000313" key="6">
    <source>
        <dbReference type="EMBL" id="VTR94304.1"/>
    </source>
</evidence>
<dbReference type="GO" id="GO:0065002">
    <property type="term" value="P:intracellular protein transmembrane transport"/>
    <property type="evidence" value="ECO:0007669"/>
    <property type="project" value="TreeGrafter"/>
</dbReference>
<dbReference type="PANTHER" id="PTHR30371">
    <property type="entry name" value="SEC-INDEPENDENT PROTEIN TRANSLOCASE PROTEIN TATC"/>
    <property type="match status" value="1"/>
</dbReference>
<evidence type="ECO:0000256" key="5">
    <source>
        <dbReference type="HAMAP-Rule" id="MF_00902"/>
    </source>
</evidence>
<evidence type="ECO:0000256" key="4">
    <source>
        <dbReference type="ARBA" id="ARBA00023136"/>
    </source>
</evidence>
<keyword evidence="2 5" id="KW-0812">Transmembrane</keyword>
<feature type="transmembrane region" description="Helical" evidence="5">
    <location>
        <begin position="45"/>
        <end position="64"/>
    </location>
</feature>
<dbReference type="HAMAP" id="MF_00902">
    <property type="entry name" value="TatC"/>
    <property type="match status" value="1"/>
</dbReference>
<gene>
    <name evidence="5" type="primary">tatC</name>
    <name evidence="6" type="ORF">SOIL9_34100</name>
</gene>
<dbReference type="InterPro" id="IPR002033">
    <property type="entry name" value="TatC"/>
</dbReference>
<dbReference type="RefSeq" id="WP_162668861.1">
    <property type="nucleotide sequence ID" value="NZ_LR593886.1"/>
</dbReference>
<keyword evidence="5" id="KW-1003">Cell membrane</keyword>
<keyword evidence="3 5" id="KW-1133">Transmembrane helix</keyword>
<evidence type="ECO:0000256" key="3">
    <source>
        <dbReference type="ARBA" id="ARBA00022989"/>
    </source>
</evidence>
<dbReference type="AlphaFoldDB" id="A0A6P2D2J1"/>
<keyword evidence="5" id="KW-0813">Transport</keyword>
<keyword evidence="5" id="KW-0811">Translocation</keyword>
<protein>
    <recommendedName>
        <fullName evidence="5">Sec-independent protein translocase protein TatC</fullName>
    </recommendedName>
</protein>
<feature type="transmembrane region" description="Helical" evidence="5">
    <location>
        <begin position="208"/>
        <end position="232"/>
    </location>
</feature>
<comment type="subunit">
    <text evidence="5">Forms a complex with TatA.</text>
</comment>
<evidence type="ECO:0000256" key="2">
    <source>
        <dbReference type="ARBA" id="ARBA00022692"/>
    </source>
</evidence>
<keyword evidence="7" id="KW-1185">Reference proteome</keyword>
<comment type="caution">
    <text evidence="5">Lacks conserved residue(s) required for the propagation of feature annotation.</text>
</comment>
<feature type="transmembrane region" description="Helical" evidence="5">
    <location>
        <begin position="293"/>
        <end position="317"/>
    </location>
</feature>
<dbReference type="PANTHER" id="PTHR30371:SF0">
    <property type="entry name" value="SEC-INDEPENDENT PROTEIN TRANSLOCASE PROTEIN TATC, CHLOROPLASTIC-RELATED"/>
    <property type="match status" value="1"/>
</dbReference>
<organism evidence="6 7">
    <name type="scientific">Gemmata massiliana</name>
    <dbReference type="NCBI Taxonomy" id="1210884"/>
    <lineage>
        <taxon>Bacteria</taxon>
        <taxon>Pseudomonadati</taxon>
        <taxon>Planctomycetota</taxon>
        <taxon>Planctomycetia</taxon>
        <taxon>Gemmatales</taxon>
        <taxon>Gemmataceae</taxon>
        <taxon>Gemmata</taxon>
    </lineage>
</organism>
<proteinExistence type="inferred from homology"/>
<dbReference type="NCBIfam" id="TIGR00945">
    <property type="entry name" value="tatC"/>
    <property type="match status" value="1"/>
</dbReference>
<accession>A0A6P2D2J1</accession>
<dbReference type="GO" id="GO:0033281">
    <property type="term" value="C:TAT protein transport complex"/>
    <property type="evidence" value="ECO:0007669"/>
    <property type="project" value="UniProtKB-UniRule"/>
</dbReference>
<dbReference type="KEGG" id="gms:SOIL9_34100"/>